<dbReference type="SUPFAM" id="SSF51658">
    <property type="entry name" value="Xylose isomerase-like"/>
    <property type="match status" value="1"/>
</dbReference>
<name>A0A934VNF0_9BACT</name>
<dbReference type="InterPro" id="IPR036237">
    <property type="entry name" value="Xyl_isomerase-like_sf"/>
</dbReference>
<dbReference type="AlphaFoldDB" id="A0A934VNF0"/>
<keyword evidence="3" id="KW-1185">Reference proteome</keyword>
<dbReference type="EMBL" id="JAENIL010000061">
    <property type="protein sequence ID" value="MBK1879876.1"/>
    <property type="molecule type" value="Genomic_DNA"/>
</dbReference>
<dbReference type="Proteomes" id="UP000617628">
    <property type="component" value="Unassembled WGS sequence"/>
</dbReference>
<dbReference type="GO" id="GO:0016853">
    <property type="term" value="F:isomerase activity"/>
    <property type="evidence" value="ECO:0007669"/>
    <property type="project" value="UniProtKB-KW"/>
</dbReference>
<keyword evidence="2" id="KW-0413">Isomerase</keyword>
<proteinExistence type="predicted"/>
<reference evidence="2" key="1">
    <citation type="submission" date="2021-01" db="EMBL/GenBank/DDBJ databases">
        <title>Modified the classification status of verrucomicrobia.</title>
        <authorList>
            <person name="Feng X."/>
        </authorList>
    </citation>
    <scope>NUCLEOTIDE SEQUENCE</scope>
    <source>
        <strain evidence="2">KCTC 13126</strain>
    </source>
</reference>
<dbReference type="PANTHER" id="PTHR12110:SF21">
    <property type="entry name" value="XYLOSE ISOMERASE-LIKE TIM BARREL DOMAIN-CONTAINING PROTEIN"/>
    <property type="match status" value="1"/>
</dbReference>
<dbReference type="Gene3D" id="3.20.20.150">
    <property type="entry name" value="Divalent-metal-dependent TIM barrel enzymes"/>
    <property type="match status" value="1"/>
</dbReference>
<dbReference type="PANTHER" id="PTHR12110">
    <property type="entry name" value="HYDROXYPYRUVATE ISOMERASE"/>
    <property type="match status" value="1"/>
</dbReference>
<sequence>MYLTGFADEAAQDIEGQIKATKELGWNAIESRNISGKNIHDISDEDFDVVYGKLQDAGVKINCFGSAIGNWAKNILDPFEITIAEIERAIPRMQRLGTDLIRIMSYARCEGEEQYKEERFRRLREIVKRFNDAGLTPVHENCMNYGGMSAAHTLELVENVPGLRLVFDTGNGPFNKDYSTPDLRWQNSLEFYNKVKQHVSYIHIKDANSPESGEKEVYTMPGEGQGDVVEIMKDLKASGYDGGISIEPHLAAVFHDPSAVNTESDKSYELYVEYGRRMMAILDGIGYERSLY</sequence>
<evidence type="ECO:0000259" key="1">
    <source>
        <dbReference type="Pfam" id="PF01261"/>
    </source>
</evidence>
<protein>
    <submittedName>
        <fullName evidence="2">Sugar phosphate isomerase/epimerase</fullName>
    </submittedName>
</protein>
<accession>A0A934VNF0</accession>
<dbReference type="Pfam" id="PF01261">
    <property type="entry name" value="AP_endonuc_2"/>
    <property type="match status" value="1"/>
</dbReference>
<dbReference type="RefSeq" id="WP_200358202.1">
    <property type="nucleotide sequence ID" value="NZ_JAENIL010000061.1"/>
</dbReference>
<evidence type="ECO:0000313" key="2">
    <source>
        <dbReference type="EMBL" id="MBK1879876.1"/>
    </source>
</evidence>
<organism evidence="2 3">
    <name type="scientific">Pelagicoccus mobilis</name>
    <dbReference type="NCBI Taxonomy" id="415221"/>
    <lineage>
        <taxon>Bacteria</taxon>
        <taxon>Pseudomonadati</taxon>
        <taxon>Verrucomicrobiota</taxon>
        <taxon>Opitutia</taxon>
        <taxon>Puniceicoccales</taxon>
        <taxon>Pelagicoccaceae</taxon>
        <taxon>Pelagicoccus</taxon>
    </lineage>
</organism>
<dbReference type="InterPro" id="IPR050312">
    <property type="entry name" value="IolE/XylAMocC-like"/>
</dbReference>
<comment type="caution">
    <text evidence="2">The sequence shown here is derived from an EMBL/GenBank/DDBJ whole genome shotgun (WGS) entry which is preliminary data.</text>
</comment>
<dbReference type="InterPro" id="IPR013022">
    <property type="entry name" value="Xyl_isomerase-like_TIM-brl"/>
</dbReference>
<gene>
    <name evidence="2" type="ORF">JIN87_23530</name>
</gene>
<feature type="domain" description="Xylose isomerase-like TIM barrel" evidence="1">
    <location>
        <begin position="19"/>
        <end position="249"/>
    </location>
</feature>
<evidence type="ECO:0000313" key="3">
    <source>
        <dbReference type="Proteomes" id="UP000617628"/>
    </source>
</evidence>